<dbReference type="InterPro" id="IPR050090">
    <property type="entry name" value="Tyrosine_recombinase_XerCD"/>
</dbReference>
<proteinExistence type="predicted"/>
<dbReference type="GO" id="GO:0003677">
    <property type="term" value="F:DNA binding"/>
    <property type="evidence" value="ECO:0007669"/>
    <property type="project" value="InterPro"/>
</dbReference>
<dbReference type="InterPro" id="IPR013762">
    <property type="entry name" value="Integrase-like_cat_sf"/>
</dbReference>
<dbReference type="EMBL" id="BLAE01000145">
    <property type="protein sequence ID" value="GES17088.1"/>
    <property type="molecule type" value="Genomic_DNA"/>
</dbReference>
<sequence length="833" mass="93708">MTIRTQPPEQETRSQAGGQWQGAASAAGEALRQLRAKFPPRSIPEAWPATCASTEQIVERLDRPPLRSANKHTHYSRRTGALRLLAWLETMPGTTWQQRWLASGAQESGAEWTNEPLSWWQGRDGRCNRDLLGAGLVAVLCADVFRPDLEWLSRIVQSQHWRNAVAAHRDPRGYADLQAAIGQETSSSSRVAIALGQIATLVLAKGGGVKDIVVGDCLELREVEARTRVKKSAGRSHFYSMLRDLGIFPADAPPTMQYLQIYSGQLTVEQLVDRYSLQCKPVRDLIVDYLHERQSILDYTSLRQASRTLSMHYWKTLESIQPGIESIRLSPEIADAWKERLRTKVTRQRQPDGSIAEISSPRTNVVSLLTSVRAFYLDIAQWAAEDPARWGPWAVPCPITLAEISAKKGKAHRKARMDQRTRERLPALPALVQAAHQQLQQARLRLDAFNSAMPGESFTVLDQTFIKQKSSGAHGPSTTAYAFDTAGRRHNLGSAERRAFWAWATVEFLRHTGCRIEEMLETSHHSITQYTLPDTGELIPLLHIAPSKTDEERLLVIDVELADVLAAIVTRVRDSTGQIPLVASWDPHERVWNPPMPLLFQWRNGGHLRGVSDSAIRLSLKLLLEQTGLTDTSGQPLRYTPHDFRRLFTTEAILNGMPPHITQLILGHKDINTTMGYHAVYPQEVINGHRAFIARRRALRPSEEYRTPTDQEWEEFLGHFQRRKLALGECGRAYGTSCQHEHACVRCPLLRVNPHEKLRLVEIRDNTVARIAEANERGWLGDLEQLGLTLTAANGKLAQLEERVRKAAVVPLDMPTFRDVAGRTATLPARRRS</sequence>
<dbReference type="GO" id="GO:0006310">
    <property type="term" value="P:DNA recombination"/>
    <property type="evidence" value="ECO:0007669"/>
    <property type="project" value="UniProtKB-KW"/>
</dbReference>
<dbReference type="CDD" id="cd00397">
    <property type="entry name" value="DNA_BRE_C"/>
    <property type="match status" value="1"/>
</dbReference>
<organism evidence="4 5">
    <name type="scientific">Acrocarpospora macrocephala</name>
    <dbReference type="NCBI Taxonomy" id="150177"/>
    <lineage>
        <taxon>Bacteria</taxon>
        <taxon>Bacillati</taxon>
        <taxon>Actinomycetota</taxon>
        <taxon>Actinomycetes</taxon>
        <taxon>Streptosporangiales</taxon>
        <taxon>Streptosporangiaceae</taxon>
        <taxon>Acrocarpospora</taxon>
    </lineage>
</organism>
<comment type="caution">
    <text evidence="4">The sequence shown here is derived from an EMBL/GenBank/DDBJ whole genome shotgun (WGS) entry which is preliminary data.</text>
</comment>
<dbReference type="Proteomes" id="UP000331127">
    <property type="component" value="Unassembled WGS sequence"/>
</dbReference>
<dbReference type="PANTHER" id="PTHR30349:SF64">
    <property type="entry name" value="PROPHAGE INTEGRASE INTD-RELATED"/>
    <property type="match status" value="1"/>
</dbReference>
<accession>A0A5M3XG55</accession>
<dbReference type="AlphaFoldDB" id="A0A5M3XG55"/>
<dbReference type="PANTHER" id="PTHR30349">
    <property type="entry name" value="PHAGE INTEGRASE-RELATED"/>
    <property type="match status" value="1"/>
</dbReference>
<feature type="domain" description="Tyr recombinase" evidence="3">
    <location>
        <begin position="474"/>
        <end position="690"/>
    </location>
</feature>
<dbReference type="SUPFAM" id="SSF56349">
    <property type="entry name" value="DNA breaking-rejoining enzymes"/>
    <property type="match status" value="1"/>
</dbReference>
<evidence type="ECO:0000313" key="4">
    <source>
        <dbReference type="EMBL" id="GES17088.1"/>
    </source>
</evidence>
<name>A0A5M3XG55_9ACTN</name>
<evidence type="ECO:0000259" key="3">
    <source>
        <dbReference type="PROSITE" id="PS51898"/>
    </source>
</evidence>
<dbReference type="OrthoDB" id="3522542at2"/>
<dbReference type="InterPro" id="IPR002104">
    <property type="entry name" value="Integrase_catalytic"/>
</dbReference>
<dbReference type="Pfam" id="PF00589">
    <property type="entry name" value="Phage_integrase"/>
    <property type="match status" value="1"/>
</dbReference>
<dbReference type="InterPro" id="IPR011010">
    <property type="entry name" value="DNA_brk_join_enz"/>
</dbReference>
<keyword evidence="5" id="KW-1185">Reference proteome</keyword>
<dbReference type="PROSITE" id="PS51898">
    <property type="entry name" value="TYR_RECOMBINASE"/>
    <property type="match status" value="1"/>
</dbReference>
<feature type="region of interest" description="Disordered" evidence="2">
    <location>
        <begin position="1"/>
        <end position="27"/>
    </location>
</feature>
<gene>
    <name evidence="4" type="ORF">Amac_106860</name>
</gene>
<dbReference type="Gene3D" id="1.10.443.10">
    <property type="entry name" value="Intergrase catalytic core"/>
    <property type="match status" value="1"/>
</dbReference>
<reference evidence="4 5" key="1">
    <citation type="submission" date="2019-10" db="EMBL/GenBank/DDBJ databases">
        <title>Whole genome shotgun sequence of Acrocarpospora macrocephala NBRC 16266.</title>
        <authorList>
            <person name="Ichikawa N."/>
            <person name="Kimura A."/>
            <person name="Kitahashi Y."/>
            <person name="Komaki H."/>
            <person name="Oguchi A."/>
        </authorList>
    </citation>
    <scope>NUCLEOTIDE SEQUENCE [LARGE SCALE GENOMIC DNA]</scope>
    <source>
        <strain evidence="4 5">NBRC 16266</strain>
    </source>
</reference>
<evidence type="ECO:0000256" key="2">
    <source>
        <dbReference type="SAM" id="MobiDB-lite"/>
    </source>
</evidence>
<evidence type="ECO:0000313" key="5">
    <source>
        <dbReference type="Proteomes" id="UP000331127"/>
    </source>
</evidence>
<evidence type="ECO:0000256" key="1">
    <source>
        <dbReference type="ARBA" id="ARBA00023172"/>
    </source>
</evidence>
<protein>
    <submittedName>
        <fullName evidence="4">Integrase</fullName>
    </submittedName>
</protein>
<dbReference type="GO" id="GO:0015074">
    <property type="term" value="P:DNA integration"/>
    <property type="evidence" value="ECO:0007669"/>
    <property type="project" value="InterPro"/>
</dbReference>
<feature type="compositionally biased region" description="Low complexity" evidence="2">
    <location>
        <begin position="15"/>
        <end position="27"/>
    </location>
</feature>
<keyword evidence="1" id="KW-0233">DNA recombination</keyword>